<dbReference type="AlphaFoldDB" id="A0A397H908"/>
<evidence type="ECO:0000313" key="2">
    <source>
        <dbReference type="Proteomes" id="UP000266861"/>
    </source>
</evidence>
<comment type="caution">
    <text evidence="1">The sequence shown here is derived from an EMBL/GenBank/DDBJ whole genome shotgun (WGS) entry which is preliminary data.</text>
</comment>
<reference evidence="1 2" key="1">
    <citation type="submission" date="2018-08" db="EMBL/GenBank/DDBJ databases">
        <title>Genome and evolution of the arbuscular mycorrhizal fungus Diversispora epigaea (formerly Glomus versiforme) and its bacterial endosymbionts.</title>
        <authorList>
            <person name="Sun X."/>
            <person name="Fei Z."/>
            <person name="Harrison M."/>
        </authorList>
    </citation>
    <scope>NUCLEOTIDE SEQUENCE [LARGE SCALE GENOMIC DNA]</scope>
    <source>
        <strain evidence="1 2">IT104</strain>
    </source>
</reference>
<keyword evidence="2" id="KW-1185">Reference proteome</keyword>
<dbReference type="Proteomes" id="UP000266861">
    <property type="component" value="Unassembled WGS sequence"/>
</dbReference>
<gene>
    <name evidence="1" type="ORF">Glove_396g47</name>
</gene>
<dbReference type="EMBL" id="PQFF01000353">
    <property type="protein sequence ID" value="RHZ56890.1"/>
    <property type="molecule type" value="Genomic_DNA"/>
</dbReference>
<sequence>MVSPMKWLERDATSNSDPNISLKKFILFYIINQKFGPNNNYKNVVFLSLGWALKKIDIWKKELKKKNFYTFKNIIRRIFLAGNLNKINRYTADDMYKEGEVNNEELSKVAARVLKVIKN</sequence>
<evidence type="ECO:0000313" key="1">
    <source>
        <dbReference type="EMBL" id="RHZ56890.1"/>
    </source>
</evidence>
<organism evidence="1 2">
    <name type="scientific">Diversispora epigaea</name>
    <dbReference type="NCBI Taxonomy" id="1348612"/>
    <lineage>
        <taxon>Eukaryota</taxon>
        <taxon>Fungi</taxon>
        <taxon>Fungi incertae sedis</taxon>
        <taxon>Mucoromycota</taxon>
        <taxon>Glomeromycotina</taxon>
        <taxon>Glomeromycetes</taxon>
        <taxon>Diversisporales</taxon>
        <taxon>Diversisporaceae</taxon>
        <taxon>Diversispora</taxon>
    </lineage>
</organism>
<name>A0A397H908_9GLOM</name>
<proteinExistence type="predicted"/>
<accession>A0A397H908</accession>
<protein>
    <submittedName>
        <fullName evidence="1">Uncharacterized protein</fullName>
    </submittedName>
</protein>